<protein>
    <recommendedName>
        <fullName evidence="3">Resolvase</fullName>
    </recommendedName>
</protein>
<sequence>MALSYGKYVEFETLREQAIALRRAGLSLRQIRDELQIRNKETLQLLVEGEPPPEWTKRPRAKDDLREKARELRQQGWTYNRIQAELGCSKSSVSLWVRDLSSPERPRPTDTSAARRGAQRAVENRTMAQEALTAQACAEIGPMTPREFFLVGVGLYWSEGAKAKPGSNRRVIFVNSDPDMIRVFVSWLDLLGVEPERRRFSVAIHESADVPAAEAFWADQVGIEVDDLLKTSLKKHNPKTNRTNVGDTYHGCLRVAVLKSADLHRRVEGWWKGIAAGTVTRLR</sequence>
<dbReference type="InterPro" id="IPR009057">
    <property type="entry name" value="Homeodomain-like_sf"/>
</dbReference>
<evidence type="ECO:0008006" key="3">
    <source>
        <dbReference type="Google" id="ProtNLM"/>
    </source>
</evidence>
<dbReference type="AlphaFoldDB" id="A0A1V6MUI5"/>
<organism evidence="1 2">
    <name type="scientific">Streptomyces phaeoluteigriseus</name>
    <dbReference type="NCBI Taxonomy" id="114686"/>
    <lineage>
        <taxon>Bacteria</taxon>
        <taxon>Bacillati</taxon>
        <taxon>Actinomycetota</taxon>
        <taxon>Actinomycetes</taxon>
        <taxon>Kitasatosporales</taxon>
        <taxon>Streptomycetaceae</taxon>
        <taxon>Streptomyces</taxon>
        <taxon>Streptomyces aurantiacus group</taxon>
    </lineage>
</organism>
<dbReference type="EMBL" id="MPOH02000011">
    <property type="protein sequence ID" value="OQD56130.1"/>
    <property type="molecule type" value="Genomic_DNA"/>
</dbReference>
<reference evidence="1 2" key="2">
    <citation type="submission" date="2017-02" db="EMBL/GenBank/DDBJ databases">
        <title>Draft genome sequence of Streptomyces phaeoluteigriseus type strain DSM41896.</title>
        <authorList>
            <person name="Salih T.S."/>
            <person name="Algora Gallardo L."/>
            <person name="Melo Santos T."/>
            <person name="Filgueira Martinez S."/>
            <person name="Herron P.R."/>
        </authorList>
    </citation>
    <scope>NUCLEOTIDE SEQUENCE [LARGE SCALE GENOMIC DNA]</scope>
    <source>
        <strain evidence="1 2">DSM 41896</strain>
    </source>
</reference>
<gene>
    <name evidence="1" type="ORF">BM536_014440</name>
</gene>
<dbReference type="OrthoDB" id="3512717at2"/>
<dbReference type="STRING" id="114686.BM536_014440"/>
<reference evidence="2" key="1">
    <citation type="submission" date="2016-11" db="EMBL/GenBank/DDBJ databases">
        <authorList>
            <person name="Schniete J.K."/>
            <person name="Salih T."/>
            <person name="Algora Gallardo L."/>
            <person name="Martinez Fernandez S."/>
            <person name="Herron P.R."/>
        </authorList>
    </citation>
    <scope>NUCLEOTIDE SEQUENCE [LARGE SCALE GENOMIC DNA]</scope>
    <source>
        <strain evidence="2">DSM 41896</strain>
    </source>
</reference>
<dbReference type="InterPro" id="IPR036388">
    <property type="entry name" value="WH-like_DNA-bd_sf"/>
</dbReference>
<dbReference type="Gene3D" id="1.10.10.10">
    <property type="entry name" value="Winged helix-like DNA-binding domain superfamily/Winged helix DNA-binding domain"/>
    <property type="match status" value="1"/>
</dbReference>
<evidence type="ECO:0000313" key="2">
    <source>
        <dbReference type="Proteomes" id="UP000184286"/>
    </source>
</evidence>
<name>A0A1V6MUI5_9ACTN</name>
<dbReference type="Proteomes" id="UP000184286">
    <property type="component" value="Unassembled WGS sequence"/>
</dbReference>
<evidence type="ECO:0000313" key="1">
    <source>
        <dbReference type="EMBL" id="OQD56130.1"/>
    </source>
</evidence>
<proteinExistence type="predicted"/>
<comment type="caution">
    <text evidence="1">The sequence shown here is derived from an EMBL/GenBank/DDBJ whole genome shotgun (WGS) entry which is preliminary data.</text>
</comment>
<dbReference type="SUPFAM" id="SSF46689">
    <property type="entry name" value="Homeodomain-like"/>
    <property type="match status" value="1"/>
</dbReference>
<accession>A0A1V6MUI5</accession>